<keyword evidence="2" id="KW-1185">Reference proteome</keyword>
<sequence>MTRTRNSGAPPYKSFVLVLQALIIMARKEGNTCSSCEIAGYLSSEPTVLRKALAKLTKEQILVTREGRDGGYMLNRSPEELTLAEIYCAMEVDGLQSNAVIETMYGNTFGAQMKSACGDILEEMNQSALGILQKYTLGDLVRRTGC</sequence>
<dbReference type="HOGENOM" id="CLU_107144_4_3_9"/>
<dbReference type="RefSeq" id="WP_025703467.1">
    <property type="nucleotide sequence ID" value="NZ_CP009287.1"/>
</dbReference>
<dbReference type="InterPro" id="IPR036388">
    <property type="entry name" value="WH-like_DNA-bd_sf"/>
</dbReference>
<dbReference type="STRING" id="189425.PGRAT_05465"/>
<protein>
    <submittedName>
        <fullName evidence="1">Rrf2 family transcriptional regulator</fullName>
    </submittedName>
</protein>
<dbReference type="PROSITE" id="PS51197">
    <property type="entry name" value="HTH_RRF2_2"/>
    <property type="match status" value="1"/>
</dbReference>
<dbReference type="EMBL" id="CP009287">
    <property type="protein sequence ID" value="AIQ67141.1"/>
    <property type="molecule type" value="Genomic_DNA"/>
</dbReference>
<dbReference type="InterPro" id="IPR000944">
    <property type="entry name" value="Tscrpt_reg_Rrf2"/>
</dbReference>
<evidence type="ECO:0000313" key="1">
    <source>
        <dbReference type="EMBL" id="AIQ67141.1"/>
    </source>
</evidence>
<name>A0A089M040_9BACL</name>
<proteinExistence type="predicted"/>
<dbReference type="PANTHER" id="PTHR33221:SF15">
    <property type="entry name" value="HTH-TYPE TRANSCRIPTIONAL REGULATOR YWGB-RELATED"/>
    <property type="match status" value="1"/>
</dbReference>
<dbReference type="PANTHER" id="PTHR33221">
    <property type="entry name" value="WINGED HELIX-TURN-HELIX TRANSCRIPTIONAL REGULATOR, RRF2 FAMILY"/>
    <property type="match status" value="1"/>
</dbReference>
<dbReference type="OrthoDB" id="32510at2"/>
<accession>A0A089M040</accession>
<dbReference type="KEGG" id="pgm:PGRAT_05465"/>
<dbReference type="eggNOG" id="COG1959">
    <property type="taxonomic scope" value="Bacteria"/>
</dbReference>
<dbReference type="Proteomes" id="UP000029500">
    <property type="component" value="Chromosome"/>
</dbReference>
<reference evidence="1 2" key="1">
    <citation type="submission" date="2014-08" db="EMBL/GenBank/DDBJ databases">
        <title>Comparative genomics of the Paenibacillus odorifer group.</title>
        <authorList>
            <person name="den Bakker H.C."/>
            <person name="Tsai Y.-C."/>
            <person name="Martin N."/>
            <person name="Korlach J."/>
            <person name="Wiedmann M."/>
        </authorList>
    </citation>
    <scope>NUCLEOTIDE SEQUENCE [LARGE SCALE GENOMIC DNA]</scope>
    <source>
        <strain evidence="1 2">DSM 15220</strain>
    </source>
</reference>
<dbReference type="GO" id="GO:0003700">
    <property type="term" value="F:DNA-binding transcription factor activity"/>
    <property type="evidence" value="ECO:0007669"/>
    <property type="project" value="TreeGrafter"/>
</dbReference>
<organism evidence="1 2">
    <name type="scientific">Paenibacillus graminis</name>
    <dbReference type="NCBI Taxonomy" id="189425"/>
    <lineage>
        <taxon>Bacteria</taxon>
        <taxon>Bacillati</taxon>
        <taxon>Bacillota</taxon>
        <taxon>Bacilli</taxon>
        <taxon>Bacillales</taxon>
        <taxon>Paenibacillaceae</taxon>
        <taxon>Paenibacillus</taxon>
    </lineage>
</organism>
<dbReference type="AlphaFoldDB" id="A0A089M040"/>
<dbReference type="InterPro" id="IPR036390">
    <property type="entry name" value="WH_DNA-bd_sf"/>
</dbReference>
<evidence type="ECO:0000313" key="2">
    <source>
        <dbReference type="Proteomes" id="UP000029500"/>
    </source>
</evidence>
<dbReference type="GO" id="GO:0005829">
    <property type="term" value="C:cytosol"/>
    <property type="evidence" value="ECO:0007669"/>
    <property type="project" value="TreeGrafter"/>
</dbReference>
<dbReference type="Gene3D" id="1.10.10.10">
    <property type="entry name" value="Winged helix-like DNA-binding domain superfamily/Winged helix DNA-binding domain"/>
    <property type="match status" value="1"/>
</dbReference>
<gene>
    <name evidence="1" type="ORF">PGRAT_05465</name>
</gene>
<dbReference type="Pfam" id="PF02082">
    <property type="entry name" value="Rrf2"/>
    <property type="match status" value="1"/>
</dbReference>
<dbReference type="SUPFAM" id="SSF46785">
    <property type="entry name" value="Winged helix' DNA-binding domain"/>
    <property type="match status" value="1"/>
</dbReference>